<proteinExistence type="predicted"/>
<dbReference type="Pfam" id="PF11288">
    <property type="entry name" value="DUF3089"/>
    <property type="match status" value="1"/>
</dbReference>
<dbReference type="KEGG" id="phb:HYN04_06480"/>
<keyword evidence="2" id="KW-0812">Transmembrane</keyword>
<dbReference type="AlphaFoldDB" id="A0A2Z3HX85"/>
<feature type="transmembrane region" description="Helical" evidence="2">
    <location>
        <begin position="21"/>
        <end position="39"/>
    </location>
</feature>
<evidence type="ECO:0000313" key="4">
    <source>
        <dbReference type="Proteomes" id="UP000247763"/>
    </source>
</evidence>
<sequence>MAGVPEAEPDGARRIRRRPSLGLAAGLVLVILLVAFAFIRRDDIRLAAMDPGKPFQIYTPPPAPDYDRPEAWALLPDAPLPPGEAAVFFLAPTTYSGAEHWNGPIDDPDSEEVFRRVMAPNHAGPFAAAGAVFAPRYRQAGLYSLTTLREDAREARRFAYADAEAAFLNFLARTGDRPILVVGVEQGGDLVARLLAEPGAAAAVRSRLVGAWVIDAVVPSDAPPLTPCQSQKEAGCLAAWVWAYSGDDLRARDLQDRSLVWSGGDLVNLGARRPLCYNPLLQAVTETQAPARLARGATNATGLEWGARPPFVTRQVEARCRNGILRVSRPEARMLRPSGSWEDRLRTPGFNLFYADIEADARSRLAAFKALRRPSSPSPDASRTGTEAP</sequence>
<dbReference type="OrthoDB" id="9794645at2"/>
<name>A0A2Z3HX85_9CAUL</name>
<dbReference type="InterPro" id="IPR029058">
    <property type="entry name" value="AB_hydrolase_fold"/>
</dbReference>
<dbReference type="InterPro" id="IPR021440">
    <property type="entry name" value="DUF3089"/>
</dbReference>
<dbReference type="Proteomes" id="UP000247763">
    <property type="component" value="Chromosome"/>
</dbReference>
<evidence type="ECO:0000256" key="2">
    <source>
        <dbReference type="SAM" id="Phobius"/>
    </source>
</evidence>
<dbReference type="RefSeq" id="WP_110450006.1">
    <property type="nucleotide sequence ID" value="NZ_CP029479.1"/>
</dbReference>
<dbReference type="EMBL" id="CP029479">
    <property type="protein sequence ID" value="AWM77439.1"/>
    <property type="molecule type" value="Genomic_DNA"/>
</dbReference>
<gene>
    <name evidence="3" type="ORF">HYN04_06480</name>
</gene>
<feature type="region of interest" description="Disordered" evidence="1">
    <location>
        <begin position="370"/>
        <end position="389"/>
    </location>
</feature>
<reference evidence="4" key="1">
    <citation type="submission" date="2018-05" db="EMBL/GenBank/DDBJ databases">
        <title>Genome sequencing of Phenylobacterium sp. HYN0004.</title>
        <authorList>
            <person name="Yi H."/>
            <person name="Baek C."/>
        </authorList>
    </citation>
    <scope>NUCLEOTIDE SEQUENCE [LARGE SCALE GENOMIC DNA]</scope>
    <source>
        <strain evidence="4">HYN0004</strain>
    </source>
</reference>
<keyword evidence="2" id="KW-1133">Transmembrane helix</keyword>
<evidence type="ECO:0000313" key="3">
    <source>
        <dbReference type="EMBL" id="AWM77439.1"/>
    </source>
</evidence>
<keyword evidence="4" id="KW-1185">Reference proteome</keyword>
<keyword evidence="2" id="KW-0472">Membrane</keyword>
<organism evidence="3 4">
    <name type="scientific">Phenylobacterium parvum</name>
    <dbReference type="NCBI Taxonomy" id="2201350"/>
    <lineage>
        <taxon>Bacteria</taxon>
        <taxon>Pseudomonadati</taxon>
        <taxon>Pseudomonadota</taxon>
        <taxon>Alphaproteobacteria</taxon>
        <taxon>Caulobacterales</taxon>
        <taxon>Caulobacteraceae</taxon>
        <taxon>Phenylobacterium</taxon>
    </lineage>
</organism>
<accession>A0A2Z3HX85</accession>
<dbReference type="SUPFAM" id="SSF53474">
    <property type="entry name" value="alpha/beta-Hydrolases"/>
    <property type="match status" value="1"/>
</dbReference>
<evidence type="ECO:0000256" key="1">
    <source>
        <dbReference type="SAM" id="MobiDB-lite"/>
    </source>
</evidence>
<protein>
    <submittedName>
        <fullName evidence="3">DUF3089 domain-containing protein</fullName>
    </submittedName>
</protein>